<accession>A0ABX8AAH8</accession>
<dbReference type="PANTHER" id="PTHR30537:SF3">
    <property type="entry name" value="TRANSCRIPTIONAL REGULATORY PROTEIN"/>
    <property type="match status" value="1"/>
</dbReference>
<keyword evidence="3" id="KW-0805">Transcription regulation</keyword>
<evidence type="ECO:0000313" key="7">
    <source>
        <dbReference type="EMBL" id="QUS38795.1"/>
    </source>
</evidence>
<dbReference type="Pfam" id="PF03466">
    <property type="entry name" value="LysR_substrate"/>
    <property type="match status" value="1"/>
</dbReference>
<evidence type="ECO:0000259" key="6">
    <source>
        <dbReference type="PROSITE" id="PS50931"/>
    </source>
</evidence>
<proteinExistence type="inferred from homology"/>
<comment type="similarity">
    <text evidence="2">Belongs to the LysR transcriptional regulatory family.</text>
</comment>
<dbReference type="PROSITE" id="PS50931">
    <property type="entry name" value="HTH_LYSR"/>
    <property type="match status" value="1"/>
</dbReference>
<evidence type="ECO:0000256" key="5">
    <source>
        <dbReference type="ARBA" id="ARBA00023163"/>
    </source>
</evidence>
<dbReference type="RefSeq" id="WP_211912336.1">
    <property type="nucleotide sequence ID" value="NZ_CP036498.1"/>
</dbReference>
<dbReference type="Proteomes" id="UP000682843">
    <property type="component" value="Chromosome"/>
</dbReference>
<dbReference type="InterPro" id="IPR036390">
    <property type="entry name" value="WH_DNA-bd_sf"/>
</dbReference>
<evidence type="ECO:0000313" key="8">
    <source>
        <dbReference type="Proteomes" id="UP000682843"/>
    </source>
</evidence>
<dbReference type="InterPro" id="IPR058163">
    <property type="entry name" value="LysR-type_TF_proteobact-type"/>
</dbReference>
<dbReference type="EMBL" id="CP036498">
    <property type="protein sequence ID" value="QUS38795.1"/>
    <property type="molecule type" value="Genomic_DNA"/>
</dbReference>
<keyword evidence="8" id="KW-1185">Reference proteome</keyword>
<dbReference type="SUPFAM" id="SSF53850">
    <property type="entry name" value="Periplasmic binding protein-like II"/>
    <property type="match status" value="1"/>
</dbReference>
<gene>
    <name evidence="7" type="ORF">RPMA_08085</name>
</gene>
<evidence type="ECO:0000256" key="3">
    <source>
        <dbReference type="ARBA" id="ARBA00023015"/>
    </source>
</evidence>
<dbReference type="InterPro" id="IPR036388">
    <property type="entry name" value="WH-like_DNA-bd_sf"/>
</dbReference>
<evidence type="ECO:0000256" key="1">
    <source>
        <dbReference type="ARBA" id="ARBA00003502"/>
    </source>
</evidence>
<dbReference type="InterPro" id="IPR005119">
    <property type="entry name" value="LysR_subst-bd"/>
</dbReference>
<evidence type="ECO:0000256" key="2">
    <source>
        <dbReference type="ARBA" id="ARBA00009437"/>
    </source>
</evidence>
<dbReference type="PANTHER" id="PTHR30537">
    <property type="entry name" value="HTH-TYPE TRANSCRIPTIONAL REGULATOR"/>
    <property type="match status" value="1"/>
</dbReference>
<sequence>MDWDLCRTFNAVAHAGSYLGAARQLRSSHPTVSREIAALEKQLGTKLFVRSDKGLVLTARGRRFHENTQAMAHAALKAEASAAATGAGARGVVKVSIGPTLANFWLMPHVGGFLRDHPHVEIQFVTHPFPVSVRKREADIVLRLHQAGDENLTGRKVARLGTGFYASSDYAARHGLPEQRGAWKDHTVIGFADKATNPELGRWSDHVTRDATVAMRCSSQADMLAAVRAGIGICVLSCIVGDAHADLVRVAPQKLTSQSDIWLLAHPDLTDQPPVRAVLEFLAARAKADRTQLRGH</sequence>
<dbReference type="Gene3D" id="3.40.190.290">
    <property type="match status" value="1"/>
</dbReference>
<reference evidence="7 8" key="1">
    <citation type="submission" date="2019-02" db="EMBL/GenBank/DDBJ databases">
        <title>Emended description of the genus Rhodopseudomonas and description of Rhodopseudomonas albus sp. nov., a non-phototrophic, heavy-metal-tolerant bacterium isolated from garden soil.</title>
        <authorList>
            <person name="Bao Z."/>
            <person name="Cao W.W."/>
            <person name="Sato Y."/>
            <person name="Nishizawa T."/>
            <person name="Zhao J."/>
            <person name="Guo Y."/>
            <person name="Ohta H."/>
        </authorList>
    </citation>
    <scope>NUCLEOTIDE SEQUENCE [LARGE SCALE GENOMIC DNA]</scope>
    <source>
        <strain evidence="7 8">SK50-23</strain>
    </source>
</reference>
<dbReference type="InterPro" id="IPR000847">
    <property type="entry name" value="LysR_HTH_N"/>
</dbReference>
<dbReference type="Pfam" id="PF00126">
    <property type="entry name" value="HTH_1"/>
    <property type="match status" value="1"/>
</dbReference>
<feature type="domain" description="HTH lysR-type" evidence="6">
    <location>
        <begin position="1"/>
        <end position="58"/>
    </location>
</feature>
<dbReference type="SUPFAM" id="SSF46785">
    <property type="entry name" value="Winged helix' DNA-binding domain"/>
    <property type="match status" value="1"/>
</dbReference>
<name>A0ABX8AAH8_9BRAD</name>
<evidence type="ECO:0000256" key="4">
    <source>
        <dbReference type="ARBA" id="ARBA00023125"/>
    </source>
</evidence>
<dbReference type="PRINTS" id="PR00039">
    <property type="entry name" value="HTHLYSR"/>
</dbReference>
<dbReference type="Gene3D" id="1.10.10.10">
    <property type="entry name" value="Winged helix-like DNA-binding domain superfamily/Winged helix DNA-binding domain"/>
    <property type="match status" value="1"/>
</dbReference>
<keyword evidence="5" id="KW-0804">Transcription</keyword>
<protein>
    <submittedName>
        <fullName evidence="7">LysR family transcriptional regulator</fullName>
    </submittedName>
</protein>
<organism evidence="7 8">
    <name type="scientific">Tardiphaga alba</name>
    <dbReference type="NCBI Taxonomy" id="340268"/>
    <lineage>
        <taxon>Bacteria</taxon>
        <taxon>Pseudomonadati</taxon>
        <taxon>Pseudomonadota</taxon>
        <taxon>Alphaproteobacteria</taxon>
        <taxon>Hyphomicrobiales</taxon>
        <taxon>Nitrobacteraceae</taxon>
        <taxon>Tardiphaga</taxon>
    </lineage>
</organism>
<comment type="function">
    <text evidence="1">NodD regulates the expression of the nodABCFE genes which encode other nodulation proteins. NodD is also a negative regulator of its own expression. Binds flavonoids as inducers.</text>
</comment>
<keyword evidence="4" id="KW-0238">DNA-binding</keyword>